<dbReference type="Proteomes" id="UP000066549">
    <property type="component" value="Chromosome"/>
</dbReference>
<dbReference type="PANTHER" id="PTHR18964:SF149">
    <property type="entry name" value="BIFUNCTIONAL UDP-N-ACETYLGLUCOSAMINE 2-EPIMERASE_N-ACETYLMANNOSAMINE KINASE"/>
    <property type="match status" value="1"/>
</dbReference>
<dbReference type="CDD" id="cd24066">
    <property type="entry name" value="ASKHA_NBD_ROK_EcFRK-like"/>
    <property type="match status" value="1"/>
</dbReference>
<dbReference type="InterPro" id="IPR043129">
    <property type="entry name" value="ATPase_NBD"/>
</dbReference>
<organism evidence="2 3">
    <name type="scientific">Methylophilales bacterium MBRS-H7</name>
    <dbReference type="NCBI Taxonomy" id="1623450"/>
    <lineage>
        <taxon>Bacteria</taxon>
        <taxon>Pseudomonadati</taxon>
        <taxon>Pseudomonadota</taxon>
        <taxon>Betaproteobacteria</taxon>
        <taxon>Nitrosomonadales</taxon>
        <taxon>OM43 clade</taxon>
    </lineage>
</organism>
<dbReference type="GO" id="GO:0008761">
    <property type="term" value="F:UDP-N-acetylglucosamine 2-epimerase activity"/>
    <property type="evidence" value="ECO:0007669"/>
    <property type="project" value="TreeGrafter"/>
</dbReference>
<evidence type="ECO:0000313" key="2">
    <source>
        <dbReference type="EMBL" id="AKO65722.1"/>
    </source>
</evidence>
<evidence type="ECO:0000313" key="3">
    <source>
        <dbReference type="Proteomes" id="UP000066549"/>
    </source>
</evidence>
<dbReference type="GO" id="GO:0009384">
    <property type="term" value="F:N-acylmannosamine kinase activity"/>
    <property type="evidence" value="ECO:0007669"/>
    <property type="project" value="TreeGrafter"/>
</dbReference>
<keyword evidence="3" id="KW-1185">Reference proteome</keyword>
<keyword evidence="2" id="KW-0418">Kinase</keyword>
<accession>A0A0H4JB36</accession>
<evidence type="ECO:0000256" key="1">
    <source>
        <dbReference type="ARBA" id="ARBA00006479"/>
    </source>
</evidence>
<dbReference type="InterPro" id="IPR049874">
    <property type="entry name" value="ROK_cs"/>
</dbReference>
<dbReference type="EMBL" id="CP011002">
    <property type="protein sequence ID" value="AKO65722.1"/>
    <property type="molecule type" value="Genomic_DNA"/>
</dbReference>
<dbReference type="Gene3D" id="3.30.420.40">
    <property type="match status" value="2"/>
</dbReference>
<name>A0A0H4JB36_9PROT</name>
<proteinExistence type="inferred from homology"/>
<protein>
    <submittedName>
        <fullName evidence="2">N-acetylglucosamine kinase</fullName>
    </submittedName>
</protein>
<dbReference type="PANTHER" id="PTHR18964">
    <property type="entry name" value="ROK (REPRESSOR, ORF, KINASE) FAMILY"/>
    <property type="match status" value="1"/>
</dbReference>
<dbReference type="PATRIC" id="fig|1623450.3.peg.600"/>
<dbReference type="OrthoDB" id="9810372at2"/>
<comment type="similarity">
    <text evidence="1">Belongs to the ROK (NagC/XylR) family.</text>
</comment>
<reference evidence="2 3" key="1">
    <citation type="submission" date="2015-03" db="EMBL/GenBank/DDBJ databases">
        <title>Comparative analysis of the OM43 clade including a novel species from Red Sea uncovers genomic and metabolic diversity among marine methylotrophs.</title>
        <authorList>
            <person name="Jimenez-Infante F."/>
            <person name="Ngugi D.K."/>
            <person name="Vinu M."/>
            <person name="Alam I."/>
            <person name="Kamau A."/>
            <person name="Blom J."/>
            <person name="Bajic V.B."/>
            <person name="Stingl U."/>
        </authorList>
    </citation>
    <scope>NUCLEOTIDE SEQUENCE [LARGE SCALE GENOMIC DNA]</scope>
    <source>
        <strain evidence="2 3">MBRSH7</strain>
    </source>
</reference>
<dbReference type="SUPFAM" id="SSF53067">
    <property type="entry name" value="Actin-like ATPase domain"/>
    <property type="match status" value="1"/>
</dbReference>
<dbReference type="InterPro" id="IPR000600">
    <property type="entry name" value="ROK"/>
</dbReference>
<dbReference type="Pfam" id="PF00480">
    <property type="entry name" value="ROK"/>
    <property type="match status" value="1"/>
</dbReference>
<dbReference type="AlphaFoldDB" id="A0A0H4JB36"/>
<dbReference type="PROSITE" id="PS01125">
    <property type="entry name" value="ROK"/>
    <property type="match status" value="1"/>
</dbReference>
<keyword evidence="2" id="KW-0808">Transferase</keyword>
<gene>
    <name evidence="2" type="ORF">VI33_03030</name>
</gene>
<sequence length="292" mass="31642">MTPKFNIGIDLGGTKIETIVLKDQLAIFRERIPTEAEKGPDHIINQISKIYSQALSVVASNDFKVGICTPGSVAPDTKLLRNSNTTCLNGTSLQAMIEERLNHSVKIENDANCFALAEATLGAGKDYELVFGIIMGTGCGGGFVFNNQLRLGPNLISGEWGHSVLYPYGNECYCGKRGCVETYISGGGIETQLKKYGINYSAKEFLNKRNKNGIEIKIFDEFLNNFGRSVANIINSIDPDIIVLGGGLSNLASLYNDGFKETQKYVFSESLKTPIIMNKLGDSAGVYGAALL</sequence>